<comment type="caution">
    <text evidence="1">The sequence shown here is derived from an EMBL/GenBank/DDBJ whole genome shotgun (WGS) entry which is preliminary data.</text>
</comment>
<proteinExistence type="predicted"/>
<name>A0A9N9K1V4_9GLOM</name>
<dbReference type="AlphaFoldDB" id="A0A9N9K1V4"/>
<organism evidence="1 2">
    <name type="scientific">Cetraspora pellucida</name>
    <dbReference type="NCBI Taxonomy" id="1433469"/>
    <lineage>
        <taxon>Eukaryota</taxon>
        <taxon>Fungi</taxon>
        <taxon>Fungi incertae sedis</taxon>
        <taxon>Mucoromycota</taxon>
        <taxon>Glomeromycotina</taxon>
        <taxon>Glomeromycetes</taxon>
        <taxon>Diversisporales</taxon>
        <taxon>Gigasporaceae</taxon>
        <taxon>Cetraspora</taxon>
    </lineage>
</organism>
<sequence>MSSSFFTQINILPLEPEEKTRLRQYFTHHDETKVNQILFSIYDRKEKVEYLKTFLSSAFLLYQQCFEFLTLHYLLIPTGREGEKRRDPKA</sequence>
<feature type="non-terminal residue" evidence="1">
    <location>
        <position position="1"/>
    </location>
</feature>
<reference evidence="1" key="1">
    <citation type="submission" date="2021-06" db="EMBL/GenBank/DDBJ databases">
        <authorList>
            <person name="Kallberg Y."/>
            <person name="Tangrot J."/>
            <person name="Rosling A."/>
        </authorList>
    </citation>
    <scope>NUCLEOTIDE SEQUENCE</scope>
    <source>
        <strain evidence="1">FL966</strain>
    </source>
</reference>
<keyword evidence="2" id="KW-1185">Reference proteome</keyword>
<accession>A0A9N9K1V4</accession>
<evidence type="ECO:0000313" key="2">
    <source>
        <dbReference type="Proteomes" id="UP000789759"/>
    </source>
</evidence>
<dbReference type="OrthoDB" id="2432602at2759"/>
<dbReference type="Proteomes" id="UP000789759">
    <property type="component" value="Unassembled WGS sequence"/>
</dbReference>
<dbReference type="EMBL" id="CAJVQA010033032">
    <property type="protein sequence ID" value="CAG8803947.1"/>
    <property type="molecule type" value="Genomic_DNA"/>
</dbReference>
<gene>
    <name evidence="1" type="ORF">CPELLU_LOCUS17958</name>
</gene>
<protein>
    <submittedName>
        <fullName evidence="1">20890_t:CDS:1</fullName>
    </submittedName>
</protein>
<evidence type="ECO:0000313" key="1">
    <source>
        <dbReference type="EMBL" id="CAG8803947.1"/>
    </source>
</evidence>